<protein>
    <submittedName>
        <fullName evidence="1">Uncharacterized protein</fullName>
    </submittedName>
</protein>
<sequence length="84" mass="8976">MAGMKEVEGESRSRLLKLVDNDEGWSTLDHAGPSITTPSFMLSSFTNPGADSSRQGWGDHQQSATAAAILNCAIRFGHVQREGG</sequence>
<comment type="caution">
    <text evidence="1">The sequence shown here is derived from an EMBL/GenBank/DDBJ whole genome shotgun (WGS) entry which is preliminary data.</text>
</comment>
<evidence type="ECO:0000313" key="1">
    <source>
        <dbReference type="EMBL" id="EXU96617.1"/>
    </source>
</evidence>
<accession>A0A014N908</accession>
<name>A0A014N908_9HYPO</name>
<evidence type="ECO:0000313" key="2">
    <source>
        <dbReference type="Proteomes" id="UP000030151"/>
    </source>
</evidence>
<dbReference type="Proteomes" id="UP000030151">
    <property type="component" value="Unassembled WGS sequence"/>
</dbReference>
<dbReference type="EMBL" id="JELW01000047">
    <property type="protein sequence ID" value="EXU96617.1"/>
    <property type="molecule type" value="Genomic_DNA"/>
</dbReference>
<reference evidence="1 2" key="1">
    <citation type="submission" date="2014-02" db="EMBL/GenBank/DDBJ databases">
        <title>The genome sequence of the entomopathogenic fungus Metarhizium robertsii ARSEF 2575.</title>
        <authorList>
            <person name="Giuliano Garisto Donzelli B."/>
            <person name="Roe B.A."/>
            <person name="Macmil S.L."/>
            <person name="Krasnoff S.B."/>
            <person name="Gibson D.M."/>
        </authorList>
    </citation>
    <scope>NUCLEOTIDE SEQUENCE [LARGE SCALE GENOMIC DNA]</scope>
    <source>
        <strain evidence="1 2">ARSEF 2575</strain>
    </source>
</reference>
<gene>
    <name evidence="1" type="ORF">X797_010293</name>
</gene>
<dbReference type="HOGENOM" id="CLU_2527962_0_0_1"/>
<dbReference type="AlphaFoldDB" id="A0A014N908"/>
<proteinExistence type="predicted"/>
<organism evidence="1 2">
    <name type="scientific">Metarhizium robertsii</name>
    <dbReference type="NCBI Taxonomy" id="568076"/>
    <lineage>
        <taxon>Eukaryota</taxon>
        <taxon>Fungi</taxon>
        <taxon>Dikarya</taxon>
        <taxon>Ascomycota</taxon>
        <taxon>Pezizomycotina</taxon>
        <taxon>Sordariomycetes</taxon>
        <taxon>Hypocreomycetidae</taxon>
        <taxon>Hypocreales</taxon>
        <taxon>Clavicipitaceae</taxon>
        <taxon>Metarhizium</taxon>
    </lineage>
</organism>